<comment type="subcellular location">
    <subcellularLocation>
        <location evidence="1">Cell envelope</location>
    </subcellularLocation>
</comment>
<evidence type="ECO:0000259" key="7">
    <source>
        <dbReference type="PROSITE" id="PS50983"/>
    </source>
</evidence>
<keyword evidence="3" id="KW-0813">Transport</keyword>
<dbReference type="InterPro" id="IPR002491">
    <property type="entry name" value="ABC_transptr_periplasmic_BD"/>
</dbReference>
<dbReference type="OrthoDB" id="9793175at2"/>
<dbReference type="eggNOG" id="COG0614">
    <property type="taxonomic scope" value="Bacteria"/>
</dbReference>
<dbReference type="GO" id="GO:1901678">
    <property type="term" value="P:iron coordination entity transport"/>
    <property type="evidence" value="ECO:0007669"/>
    <property type="project" value="UniProtKB-ARBA"/>
</dbReference>
<keyword evidence="4" id="KW-0410">Iron transport</keyword>
<sequence>MIQIPRLACRPLLLTLLALILLVLILPASGQTSTATPTSDRSSTSDQRTITNAFGETAIDGTPQRIVTLYQGATDTAVALGITPVGVVDSWLEKPMYRYLRDALQDVNHVGLETQPNLEQIAWLKPDLIIATHFRHERVRPLLERIAPTVAQRQVFDFKDTLLMMGEATGREERAHQLLTDWQARIADFRSRIADQLGDDWPQKAAVVRFKSDHVRIYSTGFAGSILDEIGFTQPESIQDEGWGMKLSSEENIPVLNADVLFLLLDPNDPAIMENYRHWSSHPLWQQLDAVQAGRVYEVNAVNWIMGGGILAANNMLDDLYAHYHLQEPDLHGSGLQEPDIQEQGLKEQGLQQTGLEVSARQMPLRGAAEGGEVESND</sequence>
<reference evidence="8 9" key="1">
    <citation type="submission" date="2013-08" db="EMBL/GenBank/DDBJ databases">
        <title>draft genome of Halomonas huanghegensis, strain BJGMM-B45T.</title>
        <authorList>
            <person name="Miao C."/>
            <person name="Wan Y."/>
            <person name="Jin W."/>
        </authorList>
    </citation>
    <scope>NUCLEOTIDE SEQUENCE [LARGE SCALE GENOMIC DNA]</scope>
    <source>
        <strain evidence="8 9">BJGMM-B45</strain>
    </source>
</reference>
<evidence type="ECO:0000256" key="4">
    <source>
        <dbReference type="ARBA" id="ARBA00022496"/>
    </source>
</evidence>
<evidence type="ECO:0000256" key="5">
    <source>
        <dbReference type="ARBA" id="ARBA00022729"/>
    </source>
</evidence>
<dbReference type="PANTHER" id="PTHR30532:SF21">
    <property type="entry name" value="SIDEROPHORE-BINDING LIPOPROTEIN YFIY-RELATED"/>
    <property type="match status" value="1"/>
</dbReference>
<name>W1NAJ8_9GAMM</name>
<dbReference type="CDD" id="cd01146">
    <property type="entry name" value="FhuD"/>
    <property type="match status" value="1"/>
</dbReference>
<dbReference type="AlphaFoldDB" id="W1NAJ8"/>
<gene>
    <name evidence="8" type="ORF">BJB45_12290</name>
</gene>
<evidence type="ECO:0000256" key="3">
    <source>
        <dbReference type="ARBA" id="ARBA00022448"/>
    </source>
</evidence>
<feature type="compositionally biased region" description="Low complexity" evidence="6">
    <location>
        <begin position="342"/>
        <end position="357"/>
    </location>
</feature>
<evidence type="ECO:0000256" key="2">
    <source>
        <dbReference type="ARBA" id="ARBA00008814"/>
    </source>
</evidence>
<protein>
    <recommendedName>
        <fullName evidence="7">Fe/B12 periplasmic-binding domain-containing protein</fullName>
    </recommendedName>
</protein>
<evidence type="ECO:0000256" key="6">
    <source>
        <dbReference type="SAM" id="MobiDB-lite"/>
    </source>
</evidence>
<feature type="domain" description="Fe/B12 periplasmic-binding" evidence="7">
    <location>
        <begin position="65"/>
        <end position="328"/>
    </location>
</feature>
<evidence type="ECO:0000313" key="8">
    <source>
        <dbReference type="EMBL" id="ERL51940.1"/>
    </source>
</evidence>
<organism evidence="8 9">
    <name type="scientific">Halomonas huangheensis</name>
    <dbReference type="NCBI Taxonomy" id="1178482"/>
    <lineage>
        <taxon>Bacteria</taxon>
        <taxon>Pseudomonadati</taxon>
        <taxon>Pseudomonadota</taxon>
        <taxon>Gammaproteobacteria</taxon>
        <taxon>Oceanospirillales</taxon>
        <taxon>Halomonadaceae</taxon>
        <taxon>Halomonas</taxon>
    </lineage>
</organism>
<evidence type="ECO:0000313" key="9">
    <source>
        <dbReference type="Proteomes" id="UP000019113"/>
    </source>
</evidence>
<dbReference type="PANTHER" id="PTHR30532">
    <property type="entry name" value="IRON III DICITRATE-BINDING PERIPLASMIC PROTEIN"/>
    <property type="match status" value="1"/>
</dbReference>
<dbReference type="PROSITE" id="PS50983">
    <property type="entry name" value="FE_B12_PBP"/>
    <property type="match status" value="1"/>
</dbReference>
<dbReference type="RefSeq" id="WP_021818576.1">
    <property type="nucleotide sequence ID" value="NZ_AVBC01000020.1"/>
</dbReference>
<feature type="region of interest" description="Disordered" evidence="6">
    <location>
        <begin position="332"/>
        <end position="378"/>
    </location>
</feature>
<accession>W1NAJ8</accession>
<dbReference type="GO" id="GO:0030288">
    <property type="term" value="C:outer membrane-bounded periplasmic space"/>
    <property type="evidence" value="ECO:0007669"/>
    <property type="project" value="TreeGrafter"/>
</dbReference>
<dbReference type="EMBL" id="AVBC01000020">
    <property type="protein sequence ID" value="ERL51940.1"/>
    <property type="molecule type" value="Genomic_DNA"/>
</dbReference>
<dbReference type="Proteomes" id="UP000019113">
    <property type="component" value="Unassembled WGS sequence"/>
</dbReference>
<comment type="similarity">
    <text evidence="2">Belongs to the bacterial solute-binding protein 8 family.</text>
</comment>
<dbReference type="SUPFAM" id="SSF53807">
    <property type="entry name" value="Helical backbone' metal receptor"/>
    <property type="match status" value="1"/>
</dbReference>
<comment type="caution">
    <text evidence="8">The sequence shown here is derived from an EMBL/GenBank/DDBJ whole genome shotgun (WGS) entry which is preliminary data.</text>
</comment>
<dbReference type="InterPro" id="IPR051313">
    <property type="entry name" value="Bact_iron-sidero_bind"/>
</dbReference>
<evidence type="ECO:0000256" key="1">
    <source>
        <dbReference type="ARBA" id="ARBA00004196"/>
    </source>
</evidence>
<keyword evidence="5" id="KW-0732">Signal</keyword>
<keyword evidence="4" id="KW-0406">Ion transport</keyword>
<keyword evidence="4" id="KW-0408">Iron</keyword>
<dbReference type="Gene3D" id="3.40.50.1980">
    <property type="entry name" value="Nitrogenase molybdenum iron protein domain"/>
    <property type="match status" value="2"/>
</dbReference>
<keyword evidence="9" id="KW-1185">Reference proteome</keyword>
<dbReference type="PATRIC" id="fig|1178482.3.peg.1618"/>
<dbReference type="Pfam" id="PF01497">
    <property type="entry name" value="Peripla_BP_2"/>
    <property type="match status" value="1"/>
</dbReference>
<proteinExistence type="inferred from homology"/>